<accession>A0A3B3RXD2</accession>
<dbReference type="Pfam" id="PF10180">
    <property type="entry name" value="WKF"/>
    <property type="match status" value="1"/>
</dbReference>
<feature type="compositionally biased region" description="Acidic residues" evidence="1">
    <location>
        <begin position="81"/>
        <end position="98"/>
    </location>
</feature>
<dbReference type="CTD" id="84310"/>
<feature type="compositionally biased region" description="Basic and acidic residues" evidence="1">
    <location>
        <begin position="11"/>
        <end position="21"/>
    </location>
</feature>
<evidence type="ECO:0000313" key="3">
    <source>
        <dbReference type="Ensembl" id="ENSPKIP00000023107.1"/>
    </source>
</evidence>
<dbReference type="AlphaFoldDB" id="A0A3B3RXD2"/>
<evidence type="ECO:0000256" key="1">
    <source>
        <dbReference type="SAM" id="MobiDB-lite"/>
    </source>
</evidence>
<sequence>MGVTKPHSMGKRKDYEADTKTEASPVPKRLKESKTSKKTPVKDKKEPVRRKGKDAKTESEKKPQKRTTKAKVSEHRASAVTEEEVEEEQPEGGEDDLSPEEKRVLERKMKKLRNKEEKNRMKAEGKTVKKHEMEKASATQLALEYLTCWSEKRKEWRFQKTRQTWLLQHMFDTEKIPEEHFAVLLSYLEGLKGGARDTTVQKAEALVRELEGEGAQQSDGQQRAQRAREVVQLLS</sequence>
<protein>
    <submittedName>
        <fullName evidence="3">Zmp:0000000624</fullName>
    </submittedName>
</protein>
<keyword evidence="4" id="KW-1185">Reference proteome</keyword>
<dbReference type="Proteomes" id="UP000261540">
    <property type="component" value="Unplaced"/>
</dbReference>
<feature type="domain" description="WKF" evidence="2">
    <location>
        <begin position="144"/>
        <end position="205"/>
    </location>
</feature>
<dbReference type="RefSeq" id="XP_023663847.1">
    <property type="nucleotide sequence ID" value="XM_023808079.2"/>
</dbReference>
<dbReference type="Ensembl" id="ENSPKIT00000003784.1">
    <property type="protein sequence ID" value="ENSPKIP00000023107.1"/>
    <property type="gene ID" value="ENSPKIG00000006871.1"/>
</dbReference>
<proteinExistence type="predicted"/>
<evidence type="ECO:0000313" key="4">
    <source>
        <dbReference type="Proteomes" id="UP000261540"/>
    </source>
</evidence>
<dbReference type="PANTHER" id="PTHR22306">
    <property type="entry name" value="CHROMOSOME 7 OPEN READING FRAME 50"/>
    <property type="match status" value="1"/>
</dbReference>
<dbReference type="GeneID" id="111841924"/>
<feature type="compositionally biased region" description="Basic and acidic residues" evidence="1">
    <location>
        <begin position="29"/>
        <end position="46"/>
    </location>
</feature>
<name>A0A3B3RXD2_9TELE</name>
<dbReference type="PANTHER" id="PTHR22306:SF2">
    <property type="entry name" value="CHROMOSOME 7 OPEN READING FRAME 50"/>
    <property type="match status" value="1"/>
</dbReference>
<dbReference type="GeneTree" id="ENSGT00390000017838"/>
<dbReference type="STRING" id="1676925.ENSPKIP00000023107"/>
<organism evidence="3 4">
    <name type="scientific">Paramormyrops kingsleyae</name>
    <dbReference type="NCBI Taxonomy" id="1676925"/>
    <lineage>
        <taxon>Eukaryota</taxon>
        <taxon>Metazoa</taxon>
        <taxon>Chordata</taxon>
        <taxon>Craniata</taxon>
        <taxon>Vertebrata</taxon>
        <taxon>Euteleostomi</taxon>
        <taxon>Actinopterygii</taxon>
        <taxon>Neopterygii</taxon>
        <taxon>Teleostei</taxon>
        <taxon>Osteoglossocephala</taxon>
        <taxon>Osteoglossomorpha</taxon>
        <taxon>Osteoglossiformes</taxon>
        <taxon>Mormyridae</taxon>
        <taxon>Paramormyrops</taxon>
    </lineage>
</organism>
<reference evidence="3" key="2">
    <citation type="submission" date="2025-09" db="UniProtKB">
        <authorList>
            <consortium name="Ensembl"/>
        </authorList>
    </citation>
    <scope>IDENTIFICATION</scope>
</reference>
<evidence type="ECO:0000259" key="2">
    <source>
        <dbReference type="Pfam" id="PF10180"/>
    </source>
</evidence>
<feature type="compositionally biased region" description="Basic and acidic residues" evidence="1">
    <location>
        <begin position="114"/>
        <end position="135"/>
    </location>
</feature>
<reference evidence="3" key="1">
    <citation type="submission" date="2025-08" db="UniProtKB">
        <authorList>
            <consortium name="Ensembl"/>
        </authorList>
    </citation>
    <scope>IDENTIFICATION</scope>
</reference>
<feature type="region of interest" description="Disordered" evidence="1">
    <location>
        <begin position="1"/>
        <end position="136"/>
    </location>
</feature>
<dbReference type="InterPro" id="IPR019327">
    <property type="entry name" value="WKF"/>
</dbReference>